<sequence>MPKDPITIFNFRILVILKQLKTPYFFNKNTIIPINIIIITNFI</sequence>
<name>A0ABP3UGS0_9CLOT</name>
<evidence type="ECO:0000313" key="2">
    <source>
        <dbReference type="Proteomes" id="UP001501510"/>
    </source>
</evidence>
<evidence type="ECO:0000313" key="1">
    <source>
        <dbReference type="EMBL" id="GAA0731678.1"/>
    </source>
</evidence>
<organism evidence="1 2">
    <name type="scientific">Clostridium oceanicum</name>
    <dbReference type="NCBI Taxonomy" id="1543"/>
    <lineage>
        <taxon>Bacteria</taxon>
        <taxon>Bacillati</taxon>
        <taxon>Bacillota</taxon>
        <taxon>Clostridia</taxon>
        <taxon>Eubacteriales</taxon>
        <taxon>Clostridiaceae</taxon>
        <taxon>Clostridium</taxon>
    </lineage>
</organism>
<dbReference type="Proteomes" id="UP001501510">
    <property type="component" value="Unassembled WGS sequence"/>
</dbReference>
<gene>
    <name evidence="1" type="ORF">GCM10008906_00420</name>
</gene>
<dbReference type="EMBL" id="BAAACG010000001">
    <property type="protein sequence ID" value="GAA0731678.1"/>
    <property type="molecule type" value="Genomic_DNA"/>
</dbReference>
<comment type="caution">
    <text evidence="1">The sequence shown here is derived from an EMBL/GenBank/DDBJ whole genome shotgun (WGS) entry which is preliminary data.</text>
</comment>
<reference evidence="2" key="1">
    <citation type="journal article" date="2019" name="Int. J. Syst. Evol. Microbiol.">
        <title>The Global Catalogue of Microorganisms (GCM) 10K type strain sequencing project: providing services to taxonomists for standard genome sequencing and annotation.</title>
        <authorList>
            <consortium name="The Broad Institute Genomics Platform"/>
            <consortium name="The Broad Institute Genome Sequencing Center for Infectious Disease"/>
            <person name="Wu L."/>
            <person name="Ma J."/>
        </authorList>
    </citation>
    <scope>NUCLEOTIDE SEQUENCE [LARGE SCALE GENOMIC DNA]</scope>
    <source>
        <strain evidence="2">JCM 1407</strain>
    </source>
</reference>
<protein>
    <submittedName>
        <fullName evidence="1">Uncharacterized protein</fullName>
    </submittedName>
</protein>
<proteinExistence type="predicted"/>
<keyword evidence="2" id="KW-1185">Reference proteome</keyword>
<accession>A0ABP3UGS0</accession>